<dbReference type="InterPro" id="IPR045095">
    <property type="entry name" value="ACDP"/>
</dbReference>
<keyword evidence="1" id="KW-0677">Repeat</keyword>
<dbReference type="RefSeq" id="XP_018271771.1">
    <property type="nucleotide sequence ID" value="XM_018418588.1"/>
</dbReference>
<evidence type="ECO:0000313" key="4">
    <source>
        <dbReference type="Proteomes" id="UP000053890"/>
    </source>
</evidence>
<evidence type="ECO:0000313" key="3">
    <source>
        <dbReference type="EMBL" id="KPV75722.1"/>
    </source>
</evidence>
<evidence type="ECO:0000256" key="2">
    <source>
        <dbReference type="SAM" id="MobiDB-lite"/>
    </source>
</evidence>
<evidence type="ECO:0008006" key="5">
    <source>
        <dbReference type="Google" id="ProtNLM"/>
    </source>
</evidence>
<dbReference type="AlphaFoldDB" id="A0A194S560"/>
<dbReference type="EMBL" id="KQ474077">
    <property type="protein sequence ID" value="KPV75722.1"/>
    <property type="molecule type" value="Genomic_DNA"/>
</dbReference>
<dbReference type="Proteomes" id="UP000053890">
    <property type="component" value="Unassembled WGS sequence"/>
</dbReference>
<dbReference type="OMA" id="SHTTHLY"/>
<dbReference type="PANTHER" id="PTHR12064">
    <property type="entry name" value="METAL TRANSPORTER CNNM"/>
    <property type="match status" value="1"/>
</dbReference>
<feature type="compositionally biased region" description="Basic and acidic residues" evidence="2">
    <location>
        <begin position="347"/>
        <end position="364"/>
    </location>
</feature>
<accession>A0A194S560</accession>
<keyword evidence="4" id="KW-1185">Reference proteome</keyword>
<evidence type="ECO:0000256" key="1">
    <source>
        <dbReference type="ARBA" id="ARBA00022737"/>
    </source>
</evidence>
<dbReference type="GO" id="GO:0005737">
    <property type="term" value="C:cytoplasm"/>
    <property type="evidence" value="ECO:0007669"/>
    <property type="project" value="TreeGrafter"/>
</dbReference>
<dbReference type="STRING" id="578459.A0A194S560"/>
<sequence>MYLEAPICWPTAKLLDLLLGMHTSHLYRREELRTLVELHEGELGKADVALVGALLEEPRAVSGAMRRTDEVYCASEDLRLCDVDLKQLLVRRQHFLPVRRAPSAIYPVPAGVEQPFVGFVRVEELCAALSRPNELVRSLAPHPLVQVLPTTSLADCISFLKREDPPAVLLVSHSALHGSGAQGFAALDDLARAALLSDERKTRHRSVSLGATARLSLSRPPRASVSLGLGRFVQGLVDRSFVHRASSSQLSFRLSSDDDSPSNARGYRPLPATSPHSHHRTSSLASSSPAPGPALAPGPTRARQPGLGGGFRFPPTRAPRSAAGAPPLAESDMFELGQASEEEGEEEGGKGRGRDWATREALLR</sequence>
<dbReference type="GO" id="GO:0030026">
    <property type="term" value="P:intracellular manganese ion homeostasis"/>
    <property type="evidence" value="ECO:0007669"/>
    <property type="project" value="TreeGrafter"/>
</dbReference>
<dbReference type="GeneID" id="28979035"/>
<protein>
    <recommendedName>
        <fullName evidence="5">CNNM transmembrane domain-containing protein</fullName>
    </recommendedName>
</protein>
<gene>
    <name evidence="3" type="ORF">RHOBADRAFT_64816</name>
</gene>
<proteinExistence type="predicted"/>
<dbReference type="PANTHER" id="PTHR12064:SF97">
    <property type="entry name" value="METAL TRANSPORTER CNNM-5"/>
    <property type="match status" value="1"/>
</dbReference>
<name>A0A194S560_RHOGW</name>
<dbReference type="OrthoDB" id="5353557at2759"/>
<feature type="region of interest" description="Disordered" evidence="2">
    <location>
        <begin position="248"/>
        <end position="364"/>
    </location>
</feature>
<dbReference type="GO" id="GO:0010960">
    <property type="term" value="P:magnesium ion homeostasis"/>
    <property type="evidence" value="ECO:0007669"/>
    <property type="project" value="InterPro"/>
</dbReference>
<organism evidence="3 4">
    <name type="scientific">Rhodotorula graminis (strain WP1)</name>
    <dbReference type="NCBI Taxonomy" id="578459"/>
    <lineage>
        <taxon>Eukaryota</taxon>
        <taxon>Fungi</taxon>
        <taxon>Dikarya</taxon>
        <taxon>Basidiomycota</taxon>
        <taxon>Pucciniomycotina</taxon>
        <taxon>Microbotryomycetes</taxon>
        <taxon>Sporidiobolales</taxon>
        <taxon>Sporidiobolaceae</taxon>
        <taxon>Rhodotorula</taxon>
    </lineage>
</organism>
<reference evidence="3 4" key="1">
    <citation type="journal article" date="2015" name="Front. Microbiol.">
        <title>Genome sequence of the plant growth promoting endophytic yeast Rhodotorula graminis WP1.</title>
        <authorList>
            <person name="Firrincieli A."/>
            <person name="Otillar R."/>
            <person name="Salamov A."/>
            <person name="Schmutz J."/>
            <person name="Khan Z."/>
            <person name="Redman R.S."/>
            <person name="Fleck N.D."/>
            <person name="Lindquist E."/>
            <person name="Grigoriev I.V."/>
            <person name="Doty S.L."/>
        </authorList>
    </citation>
    <scope>NUCLEOTIDE SEQUENCE [LARGE SCALE GENOMIC DNA]</scope>
    <source>
        <strain evidence="3 4">WP1</strain>
    </source>
</reference>